<reference evidence="1" key="1">
    <citation type="submission" date="2021-03" db="EMBL/GenBank/DDBJ databases">
        <authorList>
            <person name="Bekaert M."/>
        </authorList>
    </citation>
    <scope>NUCLEOTIDE SEQUENCE</scope>
</reference>
<name>A0A8S3VEJ4_MYTED</name>
<comment type="caution">
    <text evidence="1">The sequence shown here is derived from an EMBL/GenBank/DDBJ whole genome shotgun (WGS) entry which is preliminary data.</text>
</comment>
<dbReference type="SUPFAM" id="SSF48726">
    <property type="entry name" value="Immunoglobulin"/>
    <property type="match status" value="1"/>
</dbReference>
<gene>
    <name evidence="1" type="ORF">MEDL_66535</name>
</gene>
<proteinExistence type="predicted"/>
<accession>A0A8S3VEJ4</accession>
<dbReference type="Proteomes" id="UP000683360">
    <property type="component" value="Unassembled WGS sequence"/>
</dbReference>
<evidence type="ECO:0000313" key="1">
    <source>
        <dbReference type="EMBL" id="CAG2255080.1"/>
    </source>
</evidence>
<dbReference type="Gene3D" id="2.60.40.10">
    <property type="entry name" value="Immunoglobulins"/>
    <property type="match status" value="1"/>
</dbReference>
<evidence type="ECO:0008006" key="3">
    <source>
        <dbReference type="Google" id="ProtNLM"/>
    </source>
</evidence>
<organism evidence="1 2">
    <name type="scientific">Mytilus edulis</name>
    <name type="common">Blue mussel</name>
    <dbReference type="NCBI Taxonomy" id="6550"/>
    <lineage>
        <taxon>Eukaryota</taxon>
        <taxon>Metazoa</taxon>
        <taxon>Spiralia</taxon>
        <taxon>Lophotrochozoa</taxon>
        <taxon>Mollusca</taxon>
        <taxon>Bivalvia</taxon>
        <taxon>Autobranchia</taxon>
        <taxon>Pteriomorphia</taxon>
        <taxon>Mytilida</taxon>
        <taxon>Mytiloidea</taxon>
        <taxon>Mytilidae</taxon>
        <taxon>Mytilinae</taxon>
        <taxon>Mytilus</taxon>
    </lineage>
</organism>
<dbReference type="AlphaFoldDB" id="A0A8S3VEJ4"/>
<dbReference type="EMBL" id="CAJPWZ010003259">
    <property type="protein sequence ID" value="CAG2255080.1"/>
    <property type="molecule type" value="Genomic_DNA"/>
</dbReference>
<dbReference type="InterPro" id="IPR013783">
    <property type="entry name" value="Ig-like_fold"/>
</dbReference>
<keyword evidence="2" id="KW-1185">Reference proteome</keyword>
<evidence type="ECO:0000313" key="2">
    <source>
        <dbReference type="Proteomes" id="UP000683360"/>
    </source>
</evidence>
<sequence>MFRDIQQIHHASQLHWTVITSPARFNHTVELECTIDGVLNTNLPRKWERESRILTSKNKSTKPEKYRERITSSSFVLQILNFDVSDLGKDYTCKYGFDVYSSILSITKANFELHPTNRSLKKSWNITGGHLIVNLEFFQVYPVPLCEVVYNNRNVTNEILTRSDHVGVVYKSLVSLNISVESSCQTDLEIRCSVGTSSILKENPQIEDEKCKSDGNKCRKSYSHSYIIELKGEKQIG</sequence>
<protein>
    <recommendedName>
        <fullName evidence="3">Ig-like domain-containing protein</fullName>
    </recommendedName>
</protein>
<dbReference type="InterPro" id="IPR036179">
    <property type="entry name" value="Ig-like_dom_sf"/>
</dbReference>
<dbReference type="OrthoDB" id="6110585at2759"/>